<keyword evidence="2" id="KW-0472">Membrane</keyword>
<reference evidence="4" key="1">
    <citation type="journal article" date="2014" name="Nucleic Acids Res.">
        <title>The evolutionary dynamics of variant antigen genes in Babesia reveal a history of genomic innovation underlying host-parasite interaction.</title>
        <authorList>
            <person name="Jackson A.P."/>
            <person name="Otto T.D."/>
            <person name="Darby A."/>
            <person name="Ramaprasad A."/>
            <person name="Xia D."/>
            <person name="Echaide I.E."/>
            <person name="Farber M."/>
            <person name="Gahlot S."/>
            <person name="Gamble J."/>
            <person name="Gupta D."/>
            <person name="Gupta Y."/>
            <person name="Jackson L."/>
            <person name="Malandrin L."/>
            <person name="Malas T.B."/>
            <person name="Moussa E."/>
            <person name="Nair M."/>
            <person name="Reid A.J."/>
            <person name="Sanders M."/>
            <person name="Sharma J."/>
            <person name="Tracey A."/>
            <person name="Quail M.A."/>
            <person name="Weir W."/>
            <person name="Wastling J.M."/>
            <person name="Hall N."/>
            <person name="Willadsen P."/>
            <person name="Lingelbach K."/>
            <person name="Shiels B."/>
            <person name="Tait A."/>
            <person name="Berriman M."/>
            <person name="Allred D.R."/>
            <person name="Pain A."/>
        </authorList>
    </citation>
    <scope>NUCLEOTIDE SEQUENCE [LARGE SCALE GENOMIC DNA]</scope>
    <source>
        <strain evidence="4">Bond</strain>
    </source>
</reference>
<keyword evidence="1" id="KW-0175">Coiled coil</keyword>
<protein>
    <recommendedName>
        <fullName evidence="5">C3H1-type domain-containing protein</fullName>
    </recommendedName>
</protein>
<dbReference type="VEuPathDB" id="PiroplasmaDB:BBBOND_0309980"/>
<dbReference type="EMBL" id="LK391709">
    <property type="protein sequence ID" value="CDR97095.1"/>
    <property type="molecule type" value="Genomic_DNA"/>
</dbReference>
<keyword evidence="2" id="KW-1133">Transmembrane helix</keyword>
<evidence type="ECO:0000313" key="4">
    <source>
        <dbReference type="Proteomes" id="UP000033188"/>
    </source>
</evidence>
<sequence length="1739" mass="195346">MAPKNLTDCPENLREAIDWLIQVRHGNGDKNGLDELAKALKKLIEEAIEKAYTTNFDALLKLLHSAKSYTCCKEKVTEIEGFNDSKNNAPRSFEELKSKSEGIKNCYKGHLDSSQQKAYDEIQSKLEQLKSLNESLKGITVEKNCKELLTNLCDGLETFLGFSSDSKGYTGQGIVYSDLDRLCDAVMAFFHGVLSNIQGNLGQHNGQIDEAIRFITANIHGSKDSFNKAINAVVDGVRNYNREVKASNEKITLVITTLSGQMKSYSKDALNKILPGKNELGRPLVHSSEKIQEAVEAVDKIRETECKKPISEFFIDMLKADKDIKDLSPELKIQIENAKNLVKEHAAWLSSIHKHQKSDRDGVIKHVEKQLEDARDQIKERIRSDINKLLDDLIRRVQSILQLLKRIEKNVQQYVNDLDLWIMEADAIVREAESKVDRILEEVDNPAKCKEEVKAAAEYIKGHGLTLHEKFTELKDKYNNVFTIIKGKEGDGEDDTCVVKKLSDAQTKVNEPDDLETWRDDNGNWDVSNSIDPLIRKIKENFSNYLDTLNDALAAGVAEQKGITVNADSTPALDVLVDNVGEYELKNKLGNLGTLLETAKLDKDDGGLGNNIEKVLKHLYEAKKGWNARKHISDIYHTLKASMQEKITAVNRELGQLLQAAAITGAANLHSAVMEIVSSDFKTIEMLNGDIVIAAQETQSMIDNKAEEVKTNLHKLCEIVKIYAEGGEVSAKGKLLELKKKMGKTAKGTLAEGVLRKIHNDIDAILRGDLKDSIRETTEFLSHAEQEKKNTIQVLQHLVTTTIDGARDTITDDIKTRYVQLIKAQLTAFADKVSTAIAPLPNEITADADKGVKGFMRVMQDKLRDSGLNTVLDEYATLQTLSRRAKTFFTELPKTLNTRSKIMPPDYLSKLQNKLHPLFTGLTKYNRKFVAGLTALNSLLTEMNSKSYAHQNNPLLEYLKQGITDMHGELDKAYVSVYDGAEPISQWVDGKNKLTTDGKHGAKVCITILEMLFNDFNDLRIKCNQGNEYKYKTVCARNGTVENPLGAFLARCGYVVSEENKQNGELRYMNDFRGQNIHDDLLTNKHGIGDAQYKLVSDDDEKEEIKVDGEVRVKTTNLPDHGVLRKLLGYLHDYYRVCHFATSGSKKLPCNIYDMLIWLSGLPHNPVYHELTFSSFDELFDKPEEQNVDVRGTVISLAYVDNVSFAAYPETIKVSQLTSALGDVCSKSHSVLTAIVGHGHSDGVYACDYNTNEYKLQYPNSASACFDMLVDVLYRVYHQLNFLYNQCCDTTEVSGWRHCWYGNAIGGSSWKCNELQCPDQPCNPTCNQTCRQHPKCGLKSPLQSFLEDGLPGFLPHQFEKPGCKLECTVPNHRGIPCKTPMGFSDIATTASHRQSGRYLCTVLADFCGGKDSCLSKICSLLICLLNRPPQTLDEMFAFYYHLLNEWNGKSGAHEAAKKHKKYAFEDAVRKASFGFYGHLDNTTIFKSRNHKTHTNGDLFTLVCSDISEVKCGRYIKPLSHNIWTVFSQKHAARYLSWVVYLTETFYNLLNRLLNECIATCGEGNKCYVKCCAATCPVKSAYASKTPIIDLIDKHHTQDCKSITHCPSTRPTLSKYGLVFRSPYDLSGVNNVVSKRTCKDFCYALETVLNKEMHLERALAKFVFETIPEFLFRIREPFIWTVVALWSLSLLYLSYVLIGRLDTLHIKSHLRSPASYKIAAQSLLAAARVGKIAKISYLQA</sequence>
<name>A0A061DED6_BABBI</name>
<dbReference type="Proteomes" id="UP000033188">
    <property type="component" value="Chromosome 3"/>
</dbReference>
<keyword evidence="4" id="KW-1185">Reference proteome</keyword>
<evidence type="ECO:0000256" key="2">
    <source>
        <dbReference type="SAM" id="Phobius"/>
    </source>
</evidence>
<dbReference type="KEGG" id="bbig:BBBOND_0309980"/>
<organism evidence="3 4">
    <name type="scientific">Babesia bigemina</name>
    <dbReference type="NCBI Taxonomy" id="5866"/>
    <lineage>
        <taxon>Eukaryota</taxon>
        <taxon>Sar</taxon>
        <taxon>Alveolata</taxon>
        <taxon>Apicomplexa</taxon>
        <taxon>Aconoidasida</taxon>
        <taxon>Piroplasmida</taxon>
        <taxon>Babesiidae</taxon>
        <taxon>Babesia</taxon>
    </lineage>
</organism>
<evidence type="ECO:0000256" key="1">
    <source>
        <dbReference type="SAM" id="Coils"/>
    </source>
</evidence>
<feature type="transmembrane region" description="Helical" evidence="2">
    <location>
        <begin position="1677"/>
        <end position="1697"/>
    </location>
</feature>
<dbReference type="OrthoDB" id="10254720at2759"/>
<gene>
    <name evidence="3" type="ORF">BBBOND_0309980</name>
</gene>
<evidence type="ECO:0008006" key="5">
    <source>
        <dbReference type="Google" id="ProtNLM"/>
    </source>
</evidence>
<proteinExistence type="predicted"/>
<feature type="coiled-coil region" evidence="1">
    <location>
        <begin position="364"/>
        <end position="442"/>
    </location>
</feature>
<accession>A0A061DED6</accession>
<keyword evidence="2" id="KW-0812">Transmembrane</keyword>
<dbReference type="RefSeq" id="XP_012769281.1">
    <property type="nucleotide sequence ID" value="XM_012913827.1"/>
</dbReference>
<dbReference type="GeneID" id="24565636"/>
<evidence type="ECO:0000313" key="3">
    <source>
        <dbReference type="EMBL" id="CDR97095.1"/>
    </source>
</evidence>